<evidence type="ECO:0000313" key="2">
    <source>
        <dbReference type="Proteomes" id="UP001431926"/>
    </source>
</evidence>
<proteinExistence type="predicted"/>
<protein>
    <submittedName>
        <fullName evidence="1">Uncharacterized protein</fullName>
    </submittedName>
</protein>
<keyword evidence="2" id="KW-1185">Reference proteome</keyword>
<sequence length="240" mass="27138">MRLPAGWGWKVTRPSGRGFDDDPADYAASLRNRSSIPIEEAPGVLLRRRKQPWHRAAAHASGSNYLPFTTEVPFGLWIFTLVPYDEERSGRTWGQRIWFRVPAWWALGPQGRTMAALLTRLEKLTWDEVLTLRRSYNQAWPTDRDDPAWYEAQDLARATDRATLKNALIKHAEAALSRTARIHGKRVGNFSDEQKTVCFAATALAIEDLSPSLAHRLLGPLRLALGDVHTYPVPTWADSL</sequence>
<reference evidence="1" key="1">
    <citation type="submission" date="2022-10" db="EMBL/GenBank/DDBJ databases">
        <title>The complete genomes of actinobacterial strains from the NBC collection.</title>
        <authorList>
            <person name="Joergensen T.S."/>
            <person name="Alvarez Arevalo M."/>
            <person name="Sterndorff E.B."/>
            <person name="Faurdal D."/>
            <person name="Vuksanovic O."/>
            <person name="Mourched A.-S."/>
            <person name="Charusanti P."/>
            <person name="Shaw S."/>
            <person name="Blin K."/>
            <person name="Weber T."/>
        </authorList>
    </citation>
    <scope>NUCLEOTIDE SEQUENCE</scope>
    <source>
        <strain evidence="1">NBC_01436</strain>
    </source>
</reference>
<accession>A0ABZ1ZUA9</accession>
<dbReference type="EMBL" id="CP109491">
    <property type="protein sequence ID" value="WUX42357.1"/>
    <property type="molecule type" value="Genomic_DNA"/>
</dbReference>
<dbReference type="RefSeq" id="WP_329360583.1">
    <property type="nucleotide sequence ID" value="NZ_CP108640.1"/>
</dbReference>
<name>A0ABZ1ZUA9_STRAQ</name>
<evidence type="ECO:0000313" key="1">
    <source>
        <dbReference type="EMBL" id="WUX42357.1"/>
    </source>
</evidence>
<gene>
    <name evidence="1" type="ORF">OG367_38145</name>
</gene>
<dbReference type="Proteomes" id="UP001431926">
    <property type="component" value="Chromosome"/>
</dbReference>
<organism evidence="1 2">
    <name type="scientific">Streptomyces anulatus</name>
    <name type="common">Streptomyces chrysomallus</name>
    <dbReference type="NCBI Taxonomy" id="1892"/>
    <lineage>
        <taxon>Bacteria</taxon>
        <taxon>Bacillati</taxon>
        <taxon>Actinomycetota</taxon>
        <taxon>Actinomycetes</taxon>
        <taxon>Kitasatosporales</taxon>
        <taxon>Streptomycetaceae</taxon>
        <taxon>Streptomyces</taxon>
    </lineage>
</organism>